<evidence type="ECO:0000256" key="1">
    <source>
        <dbReference type="ARBA" id="ARBA00004442"/>
    </source>
</evidence>
<dbReference type="GO" id="GO:1990281">
    <property type="term" value="C:efflux pump complex"/>
    <property type="evidence" value="ECO:0007669"/>
    <property type="project" value="TreeGrafter"/>
</dbReference>
<evidence type="ECO:0000256" key="2">
    <source>
        <dbReference type="ARBA" id="ARBA00007613"/>
    </source>
</evidence>
<comment type="subcellular location">
    <subcellularLocation>
        <location evidence="1">Cell outer membrane</location>
    </subcellularLocation>
</comment>
<dbReference type="OrthoDB" id="1271612at2"/>
<gene>
    <name evidence="9" type="ORF">SAMN04487998_2375</name>
</gene>
<accession>A0A1I0GF41</accession>
<dbReference type="STRING" id="82805.SAMN04487998_2375"/>
<name>A0A1I0GF41_9BACT</name>
<sequence length="449" mass="51031">MRQGRLLLSAALALTGGALRAQHHPTSLTQSPPTDTLRLTLPEVWQRADEHSRVVTIKKQAVAVGQEEVRDAITERLPEIGVMGSAEKATNIPIYTNGLLSAPEQHEVIHTLYRVGADFYLNIYNGNKLNLKIEQERIRLRLAGVEQAQAVSDIRYLAASRYLELQQAAIFRGLLREDIRNQEKQLLEIEALHRNGVVLKSDLLRVRLELSRRKLALVTIENDLRLASQKLNQLIGEPDERTIQPAPLADPASNELHAYPAYLAEALEHSFLNQLSEQQTELSRLNVRQVQANVRPKVGMYGDFYYANPQIFLYPYNPYWYSLGIAGIRASFPISALYHNVHKEKAARLELAKEEEMHHDTQDRVRQQVNEGYLRYQEALVRIGVAEVNVAQARENGRIVKNTYFHQTALITDLLDADVQVLQTQFELAAARIQAQNKYYRLQNVVGTL</sequence>
<dbReference type="GO" id="GO:0009279">
    <property type="term" value="C:cell outer membrane"/>
    <property type="evidence" value="ECO:0007669"/>
    <property type="project" value="UniProtKB-SubCell"/>
</dbReference>
<dbReference type="GO" id="GO:0015288">
    <property type="term" value="F:porin activity"/>
    <property type="evidence" value="ECO:0007669"/>
    <property type="project" value="TreeGrafter"/>
</dbReference>
<dbReference type="Pfam" id="PF02321">
    <property type="entry name" value="OEP"/>
    <property type="match status" value="2"/>
</dbReference>
<dbReference type="Gene3D" id="1.20.1600.10">
    <property type="entry name" value="Outer membrane efflux proteins (OEP)"/>
    <property type="match status" value="1"/>
</dbReference>
<organism evidence="9 10">
    <name type="scientific">Hymenobacter actinosclerus</name>
    <dbReference type="NCBI Taxonomy" id="82805"/>
    <lineage>
        <taxon>Bacteria</taxon>
        <taxon>Pseudomonadati</taxon>
        <taxon>Bacteroidota</taxon>
        <taxon>Cytophagia</taxon>
        <taxon>Cytophagales</taxon>
        <taxon>Hymenobacteraceae</taxon>
        <taxon>Hymenobacter</taxon>
    </lineage>
</organism>
<evidence type="ECO:0000256" key="3">
    <source>
        <dbReference type="ARBA" id="ARBA00022448"/>
    </source>
</evidence>
<feature type="signal peptide" evidence="8">
    <location>
        <begin position="1"/>
        <end position="21"/>
    </location>
</feature>
<dbReference type="PANTHER" id="PTHR30026">
    <property type="entry name" value="OUTER MEMBRANE PROTEIN TOLC"/>
    <property type="match status" value="1"/>
</dbReference>
<dbReference type="SUPFAM" id="SSF56954">
    <property type="entry name" value="Outer membrane efflux proteins (OEP)"/>
    <property type="match status" value="1"/>
</dbReference>
<evidence type="ECO:0000256" key="7">
    <source>
        <dbReference type="ARBA" id="ARBA00023237"/>
    </source>
</evidence>
<proteinExistence type="inferred from homology"/>
<keyword evidence="6" id="KW-0472">Membrane</keyword>
<dbReference type="InterPro" id="IPR003423">
    <property type="entry name" value="OMP_efflux"/>
</dbReference>
<dbReference type="RefSeq" id="WP_092771741.1">
    <property type="nucleotide sequence ID" value="NZ_FOHS01000003.1"/>
</dbReference>
<protein>
    <submittedName>
        <fullName evidence="9">Outer membrane protein TolC</fullName>
    </submittedName>
</protein>
<keyword evidence="4" id="KW-1134">Transmembrane beta strand</keyword>
<keyword evidence="5" id="KW-0812">Transmembrane</keyword>
<keyword evidence="10" id="KW-1185">Reference proteome</keyword>
<feature type="chain" id="PRO_5011440662" evidence="8">
    <location>
        <begin position="22"/>
        <end position="449"/>
    </location>
</feature>
<dbReference type="AlphaFoldDB" id="A0A1I0GF41"/>
<evidence type="ECO:0000256" key="6">
    <source>
        <dbReference type="ARBA" id="ARBA00023136"/>
    </source>
</evidence>
<evidence type="ECO:0000313" key="9">
    <source>
        <dbReference type="EMBL" id="SET69477.1"/>
    </source>
</evidence>
<reference evidence="10" key="1">
    <citation type="submission" date="2016-10" db="EMBL/GenBank/DDBJ databases">
        <authorList>
            <person name="Varghese N."/>
            <person name="Submissions S."/>
        </authorList>
    </citation>
    <scope>NUCLEOTIDE SEQUENCE [LARGE SCALE GENOMIC DNA]</scope>
    <source>
        <strain evidence="10">DSM 15310</strain>
    </source>
</reference>
<comment type="similarity">
    <text evidence="2">Belongs to the outer membrane factor (OMF) (TC 1.B.17) family.</text>
</comment>
<evidence type="ECO:0000313" key="10">
    <source>
        <dbReference type="Proteomes" id="UP000198697"/>
    </source>
</evidence>
<keyword evidence="3" id="KW-0813">Transport</keyword>
<dbReference type="Proteomes" id="UP000198697">
    <property type="component" value="Unassembled WGS sequence"/>
</dbReference>
<evidence type="ECO:0000256" key="5">
    <source>
        <dbReference type="ARBA" id="ARBA00022692"/>
    </source>
</evidence>
<evidence type="ECO:0000256" key="4">
    <source>
        <dbReference type="ARBA" id="ARBA00022452"/>
    </source>
</evidence>
<evidence type="ECO:0000256" key="8">
    <source>
        <dbReference type="SAM" id="SignalP"/>
    </source>
</evidence>
<dbReference type="EMBL" id="FOHS01000003">
    <property type="protein sequence ID" value="SET69477.1"/>
    <property type="molecule type" value="Genomic_DNA"/>
</dbReference>
<keyword evidence="7" id="KW-0998">Cell outer membrane</keyword>
<dbReference type="GO" id="GO:0015562">
    <property type="term" value="F:efflux transmembrane transporter activity"/>
    <property type="evidence" value="ECO:0007669"/>
    <property type="project" value="InterPro"/>
</dbReference>
<dbReference type="PANTHER" id="PTHR30026:SF23">
    <property type="entry name" value="TO APRF-PUTATIVE OUTER MEMBRANE EFFLUX PROTEIN OR SECRETED ALKALINE PHOSPHATASE-RELATED"/>
    <property type="match status" value="1"/>
</dbReference>
<dbReference type="InterPro" id="IPR051906">
    <property type="entry name" value="TolC-like"/>
</dbReference>
<keyword evidence="8" id="KW-0732">Signal</keyword>